<dbReference type="EMBL" id="AZGZ01000037">
    <property type="protein sequence ID" value="KZZ87182.1"/>
    <property type="molecule type" value="Genomic_DNA"/>
</dbReference>
<gene>
    <name evidence="2" type="ORF">AAP_05821</name>
</gene>
<evidence type="ECO:0000259" key="1">
    <source>
        <dbReference type="SMART" id="SM00471"/>
    </source>
</evidence>
<dbReference type="VEuPathDB" id="FungiDB:AAP_05821"/>
<reference evidence="2 3" key="1">
    <citation type="journal article" date="2016" name="Genome Biol. Evol.">
        <title>Divergent and convergent evolution of fungal pathogenicity.</title>
        <authorList>
            <person name="Shang Y."/>
            <person name="Xiao G."/>
            <person name="Zheng P."/>
            <person name="Cen K."/>
            <person name="Zhan S."/>
            <person name="Wang C."/>
        </authorList>
    </citation>
    <scope>NUCLEOTIDE SEQUENCE [LARGE SCALE GENOMIC DNA]</scope>
    <source>
        <strain evidence="2 3">ARSEF 7405</strain>
    </source>
</reference>
<dbReference type="InterPro" id="IPR006674">
    <property type="entry name" value="HD_domain"/>
</dbReference>
<dbReference type="OrthoDB" id="16547at2759"/>
<dbReference type="SMART" id="SM00471">
    <property type="entry name" value="HDc"/>
    <property type="match status" value="1"/>
</dbReference>
<dbReference type="SUPFAM" id="SSF109604">
    <property type="entry name" value="HD-domain/PDEase-like"/>
    <property type="match status" value="1"/>
</dbReference>
<evidence type="ECO:0000313" key="3">
    <source>
        <dbReference type="Proteomes" id="UP000242877"/>
    </source>
</evidence>
<name>A0A162ICT4_9EURO</name>
<dbReference type="Gene3D" id="1.10.3210.50">
    <property type="match status" value="1"/>
</dbReference>
<dbReference type="CDD" id="cd00077">
    <property type="entry name" value="HDc"/>
    <property type="match status" value="1"/>
</dbReference>
<sequence>MEKIMAQLDLPASLEGRFSDIAKLVEFVQQKMGKHDPSHNPQHVFRVTRLAHKLLRMERSRANAHSVSKETDVVHYDDLTVTLSALLHDIADHKYTEPGVDPERYVYAVLTAHGYDEKLSEKVQTIVSNVSFSREKKNPGKAQELIDNGFPELAIVQDSDRIDAIGAVGVGRCFTYLGAKRSNEQEGRWDLDMAIEHFVEKLETLKDMMKTQSGRDLAVVRTERLKEFRSWWTEETGFDATLC</sequence>
<comment type="caution">
    <text evidence="2">The sequence shown here is derived from an EMBL/GenBank/DDBJ whole genome shotgun (WGS) entry which is preliminary data.</text>
</comment>
<dbReference type="InterPro" id="IPR003607">
    <property type="entry name" value="HD/PDEase_dom"/>
</dbReference>
<proteinExistence type="predicted"/>
<dbReference type="PANTHER" id="PTHR33594">
    <property type="entry name" value="SUPERFAMILY HYDROLASE, PUTATIVE (AFU_ORTHOLOGUE AFUA_1G03035)-RELATED"/>
    <property type="match status" value="1"/>
</dbReference>
<evidence type="ECO:0000313" key="2">
    <source>
        <dbReference type="EMBL" id="KZZ87182.1"/>
    </source>
</evidence>
<keyword evidence="3" id="KW-1185">Reference proteome</keyword>
<accession>A0A162ICT4</accession>
<protein>
    <submittedName>
        <fullName evidence="2">HD domain protein</fullName>
    </submittedName>
</protein>
<dbReference type="Proteomes" id="UP000242877">
    <property type="component" value="Unassembled WGS sequence"/>
</dbReference>
<feature type="domain" description="HD/PDEase" evidence="1">
    <location>
        <begin position="36"/>
        <end position="174"/>
    </location>
</feature>
<dbReference type="AlphaFoldDB" id="A0A162ICT4"/>
<dbReference type="Pfam" id="PF01966">
    <property type="entry name" value="HD"/>
    <property type="match status" value="1"/>
</dbReference>
<organism evidence="2 3">
    <name type="scientific">Ascosphaera apis ARSEF 7405</name>
    <dbReference type="NCBI Taxonomy" id="392613"/>
    <lineage>
        <taxon>Eukaryota</taxon>
        <taxon>Fungi</taxon>
        <taxon>Dikarya</taxon>
        <taxon>Ascomycota</taxon>
        <taxon>Pezizomycotina</taxon>
        <taxon>Eurotiomycetes</taxon>
        <taxon>Eurotiomycetidae</taxon>
        <taxon>Onygenales</taxon>
        <taxon>Ascosphaeraceae</taxon>
        <taxon>Ascosphaera</taxon>
    </lineage>
</organism>
<dbReference type="PANTHER" id="PTHR33594:SF1">
    <property type="entry name" value="HD_PDEASE DOMAIN-CONTAINING PROTEIN"/>
    <property type="match status" value="1"/>
</dbReference>